<keyword evidence="5" id="KW-0808">Transferase</keyword>
<evidence type="ECO:0000256" key="12">
    <source>
        <dbReference type="SAM" id="MobiDB-lite"/>
    </source>
</evidence>
<dbReference type="Pfam" id="PF00940">
    <property type="entry name" value="RNA_pol"/>
    <property type="match status" value="1"/>
</dbReference>
<feature type="compositionally biased region" description="Basic residues" evidence="12">
    <location>
        <begin position="832"/>
        <end position="841"/>
    </location>
</feature>
<dbReference type="Proteomes" id="UP000054558">
    <property type="component" value="Unassembled WGS sequence"/>
</dbReference>
<dbReference type="OrthoDB" id="276422at2759"/>
<evidence type="ECO:0000256" key="2">
    <source>
        <dbReference type="ARBA" id="ARBA00009493"/>
    </source>
</evidence>
<dbReference type="GO" id="GO:0006390">
    <property type="term" value="P:mitochondrial transcription"/>
    <property type="evidence" value="ECO:0000318"/>
    <property type="project" value="GO_Central"/>
</dbReference>
<reference evidence="14 15" key="1">
    <citation type="journal article" date="2014" name="Nat. Commun.">
        <title>Klebsormidium flaccidum genome reveals primary factors for plant terrestrial adaptation.</title>
        <authorList>
            <person name="Hori K."/>
            <person name="Maruyama F."/>
            <person name="Fujisawa T."/>
            <person name="Togashi T."/>
            <person name="Yamamoto N."/>
            <person name="Seo M."/>
            <person name="Sato S."/>
            <person name="Yamada T."/>
            <person name="Mori H."/>
            <person name="Tajima N."/>
            <person name="Moriyama T."/>
            <person name="Ikeuchi M."/>
            <person name="Watanabe M."/>
            <person name="Wada H."/>
            <person name="Kobayashi K."/>
            <person name="Saito M."/>
            <person name="Masuda T."/>
            <person name="Sasaki-Sekimoto Y."/>
            <person name="Mashiguchi K."/>
            <person name="Awai K."/>
            <person name="Shimojima M."/>
            <person name="Masuda S."/>
            <person name="Iwai M."/>
            <person name="Nobusawa T."/>
            <person name="Narise T."/>
            <person name="Kondo S."/>
            <person name="Saito H."/>
            <person name="Sato R."/>
            <person name="Murakawa M."/>
            <person name="Ihara Y."/>
            <person name="Oshima-Yamada Y."/>
            <person name="Ohtaka K."/>
            <person name="Satoh M."/>
            <person name="Sonobe K."/>
            <person name="Ishii M."/>
            <person name="Ohtani R."/>
            <person name="Kanamori-Sato M."/>
            <person name="Honoki R."/>
            <person name="Miyazaki D."/>
            <person name="Mochizuki H."/>
            <person name="Umetsu J."/>
            <person name="Higashi K."/>
            <person name="Shibata D."/>
            <person name="Kamiya Y."/>
            <person name="Sato N."/>
            <person name="Nakamura Y."/>
            <person name="Tabata S."/>
            <person name="Ida S."/>
            <person name="Kurokawa K."/>
            <person name="Ohta H."/>
        </authorList>
    </citation>
    <scope>NUCLEOTIDE SEQUENCE [LARGE SCALE GENOMIC DNA]</scope>
    <source>
        <strain evidence="14 15">NIES-2285</strain>
    </source>
</reference>
<dbReference type="SUPFAM" id="SSF56672">
    <property type="entry name" value="DNA/RNA polymerases"/>
    <property type="match status" value="2"/>
</dbReference>
<gene>
    <name evidence="14" type="ORF">KFL_005120100</name>
</gene>
<dbReference type="InterPro" id="IPR043502">
    <property type="entry name" value="DNA/RNA_pol_sf"/>
</dbReference>
<feature type="domain" description="DNA-directed RNA polymerase N-terminal" evidence="13">
    <location>
        <begin position="391"/>
        <end position="1078"/>
    </location>
</feature>
<evidence type="ECO:0000256" key="7">
    <source>
        <dbReference type="ARBA" id="ARBA00022946"/>
    </source>
</evidence>
<accession>A0A1Y1IIQ0</accession>
<protein>
    <recommendedName>
        <fullName evidence="11">DNA-directed RNA polymerase, mitochondrial</fullName>
        <ecNumber evidence="3">2.7.7.6</ecNumber>
    </recommendedName>
</protein>
<comment type="similarity">
    <text evidence="2">Belongs to the phage and mitochondrial RNA polymerase family.</text>
</comment>
<evidence type="ECO:0000256" key="3">
    <source>
        <dbReference type="ARBA" id="ARBA00012418"/>
    </source>
</evidence>
<dbReference type="EC" id="2.7.7.6" evidence="3"/>
<organism evidence="14 15">
    <name type="scientific">Klebsormidium nitens</name>
    <name type="common">Green alga</name>
    <name type="synonym">Ulothrix nitens</name>
    <dbReference type="NCBI Taxonomy" id="105231"/>
    <lineage>
        <taxon>Eukaryota</taxon>
        <taxon>Viridiplantae</taxon>
        <taxon>Streptophyta</taxon>
        <taxon>Klebsormidiophyceae</taxon>
        <taxon>Klebsormidiales</taxon>
        <taxon>Klebsormidiaceae</taxon>
        <taxon>Klebsormidium</taxon>
    </lineage>
</organism>
<sequence>MGARGSWEASIAKMWRARYLGQHCRDSSKLLKLLKLQEGELPQALKRRARAKSEAPPKPPADLPLMKAATATAPEILHTPCCGGLAKSALSHHPASVVPPRHLVSSRHIFSSSKSSFLRPHSGLFTRNASHLVPLRIAEIEKSEPEGSPRVALHGVRRPVRKEPPDDTAAEQQVRHRSNQAVRRQVTVPVYHDYARLWRQGSSAERDWREVLQGGNAVWTQYWQKKEGDWGRFEAKWGSAREGVRGALGKVFDERGLDAEQLAEEEGTAEPLSTTNWQTEDLERESAASADMSGNRLLVEELDLERAASLSDLGQEGAPETAPVDLGRDFSEDGGVEVSVAEAPQERLREGQELRGDGGLELRATEPLVERRRGPKPKATEERQRYRMLRQRQHKMEAKSLDTAVKKFQEELNERRKRGVTLGSETSLMTELFDPLERAIDRERNAILNGERGMDRKNYGPYLLLLESDKLAALTLQCVLNAFLMPDGRGGSSHDGHSARDQRHRLAEKGWVKVVTVVMDLGQAVETESNLARMVHLYQLRQRQTKRKKKELEQKLKMAAAGFADEEGSESSTEVEAQGRAEGGEESSAEASPLAEEILMQLEELAAEGTSKDKQRRREARAGVEAVMRVYFPDQFTLEATKQGYRMLPMKELMQPGSKHRINYHARQAIESNTDWGADVHAKVGAALLQIFLQATEVAPSVFEPRNPPNAKLLNAIEKGEVDGVSPKDTPLLYENARTFDQDFQWNEAIDKSKLLTETAPRLDDTASALPDPAQTIAAAPSEDVAESATVLDSTETAIQETMREMEERSEQDKERRRLSAEAETSQGGATKAKKKRRGRSGQRAAELAASGDAAAEVSGTEKAQGKAKPGSSLASLVRMSASNAIGDAVLAPIVAAVNSNLIQTLDAHVRSAPASAEPVPIGAEAAELPVEEETRAAMLEAAIRKFGPEWGHLSVPKKGKQQFRIPAFRHTLRMLKGSRGGPVHKCGVLEVHPAILEKLSQETAALADRFPRHMPMLVPPKPWTSHNRGGQLLLRNLVMRTRGSRMQLEALRKAQRLSPERIPRMQPVFDALNALGIVPWKINAPVSRVVEQVWELCEHEGATAGLPRRVLDPLPKKPEGEDATDKTIWREYKRALAKVKQANSETVSQRGDMILKLSTMRQLRDEERFFFPHTLDFRGRAYPIHPYLNHLGADVCRGMLMFADGRPLGERGLRWLKIHLANLVGNSVDKLSFDEREKYCDEHMAEIMDSADRPMAGNRWWMKAEDPFQALATCMEITKAVRSGDPPSYVCALAVHQDGSCNGLQHYAALGKDIRGAEHVNMLAMDKPADVYTGIADTVREKVEADAAKGRHVALALRDHVDRKLVKQTVMTSVYGVTFIGARQQIRNRLKEKGVTEDDQLLFQLTMYATKVTLASLGEIFNSARAIMSWLGHCAVIISGRLPEGCDDAVMWTTPLGLPVVQPYKKRSKKIVQTVLQSVFLEDEQEADKVHPLKQRTAFAPNYVHSLDATHMMMTAIACRKAGLCFAGVHDSYWTHAGDVERMNEILREKFIELHSQPLLENLLAEFREMYPETDFPPVPIRGEFDVRSVRDAPYFFD</sequence>
<dbReference type="EMBL" id="DF237461">
    <property type="protein sequence ID" value="GAQ89339.1"/>
    <property type="molecule type" value="Genomic_DNA"/>
</dbReference>
<dbReference type="GO" id="GO:0003899">
    <property type="term" value="F:DNA-directed RNA polymerase activity"/>
    <property type="evidence" value="ECO:0000318"/>
    <property type="project" value="GO_Central"/>
</dbReference>
<keyword evidence="9" id="KW-0804">Transcription</keyword>
<feature type="region of interest" description="Disordered" evidence="12">
    <location>
        <begin position="803"/>
        <end position="873"/>
    </location>
</feature>
<dbReference type="GO" id="GO:0003677">
    <property type="term" value="F:DNA binding"/>
    <property type="evidence" value="ECO:0007669"/>
    <property type="project" value="InterPro"/>
</dbReference>
<dbReference type="InterPro" id="IPR002092">
    <property type="entry name" value="DNA-dir_Rpol_phage-type"/>
</dbReference>
<evidence type="ECO:0000256" key="1">
    <source>
        <dbReference type="ARBA" id="ARBA00004173"/>
    </source>
</evidence>
<evidence type="ECO:0000256" key="9">
    <source>
        <dbReference type="ARBA" id="ARBA00023163"/>
    </source>
</evidence>
<feature type="region of interest" description="Disordered" evidence="12">
    <location>
        <begin position="559"/>
        <end position="592"/>
    </location>
</feature>
<evidence type="ECO:0000256" key="8">
    <source>
        <dbReference type="ARBA" id="ARBA00023128"/>
    </source>
</evidence>
<dbReference type="InterPro" id="IPR029262">
    <property type="entry name" value="RPOL_N"/>
</dbReference>
<dbReference type="SMART" id="SM01311">
    <property type="entry name" value="RPOL_N"/>
    <property type="match status" value="1"/>
</dbReference>
<keyword evidence="8" id="KW-0496">Mitochondrion</keyword>
<dbReference type="FunFam" id="1.10.150.20:FF:000041">
    <property type="entry name" value="DNA-directed RNA polymerase"/>
    <property type="match status" value="1"/>
</dbReference>
<evidence type="ECO:0000313" key="15">
    <source>
        <dbReference type="Proteomes" id="UP000054558"/>
    </source>
</evidence>
<dbReference type="STRING" id="105231.A0A1Y1IIQ0"/>
<dbReference type="Gene3D" id="1.10.1320.10">
    <property type="entry name" value="DNA-directed RNA polymerase, N-terminal domain"/>
    <property type="match status" value="2"/>
</dbReference>
<comment type="subcellular location">
    <subcellularLocation>
        <location evidence="1">Mitochondrion</location>
    </subcellularLocation>
</comment>
<keyword evidence="4 14" id="KW-0240">DNA-directed RNA polymerase</keyword>
<feature type="region of interest" description="Disordered" evidence="12">
    <location>
        <begin position="143"/>
        <end position="180"/>
    </location>
</feature>
<keyword evidence="6" id="KW-0548">Nucleotidyltransferase</keyword>
<evidence type="ECO:0000256" key="11">
    <source>
        <dbReference type="ARBA" id="ARBA00073509"/>
    </source>
</evidence>
<evidence type="ECO:0000313" key="14">
    <source>
        <dbReference type="EMBL" id="GAQ89339.1"/>
    </source>
</evidence>
<dbReference type="GO" id="GO:0034245">
    <property type="term" value="C:mitochondrial DNA-directed RNA polymerase complex"/>
    <property type="evidence" value="ECO:0000318"/>
    <property type="project" value="GO_Central"/>
</dbReference>
<evidence type="ECO:0000256" key="4">
    <source>
        <dbReference type="ARBA" id="ARBA00022478"/>
    </source>
</evidence>
<dbReference type="PROSITE" id="PS00489">
    <property type="entry name" value="RNA_POL_PHAGE_2"/>
    <property type="match status" value="1"/>
</dbReference>
<name>A0A1Y1IIQ0_KLENI</name>
<feature type="compositionally biased region" description="Basic and acidic residues" evidence="12">
    <location>
        <begin position="344"/>
        <end position="383"/>
    </location>
</feature>
<feature type="compositionally biased region" description="Low complexity" evidence="12">
    <location>
        <begin position="842"/>
        <end position="856"/>
    </location>
</feature>
<dbReference type="InterPro" id="IPR037159">
    <property type="entry name" value="RNA_POL_N_sf"/>
</dbReference>
<evidence type="ECO:0000256" key="5">
    <source>
        <dbReference type="ARBA" id="ARBA00022679"/>
    </source>
</evidence>
<dbReference type="Gene3D" id="1.10.287.280">
    <property type="match status" value="1"/>
</dbReference>
<dbReference type="Pfam" id="PF14700">
    <property type="entry name" value="RPOL_N"/>
    <property type="match status" value="2"/>
</dbReference>
<dbReference type="FunFam" id="1.10.287.280:FF:000001">
    <property type="entry name" value="DNA-directed RNA polymerase"/>
    <property type="match status" value="1"/>
</dbReference>
<feature type="region of interest" description="Disordered" evidence="12">
    <location>
        <begin position="45"/>
        <end position="64"/>
    </location>
</feature>
<evidence type="ECO:0000256" key="10">
    <source>
        <dbReference type="ARBA" id="ARBA00048552"/>
    </source>
</evidence>
<keyword evidence="15" id="KW-1185">Reference proteome</keyword>
<comment type="catalytic activity">
    <reaction evidence="10">
        <text>RNA(n) + a ribonucleoside 5'-triphosphate = RNA(n+1) + diphosphate</text>
        <dbReference type="Rhea" id="RHEA:21248"/>
        <dbReference type="Rhea" id="RHEA-COMP:14527"/>
        <dbReference type="Rhea" id="RHEA-COMP:17342"/>
        <dbReference type="ChEBI" id="CHEBI:33019"/>
        <dbReference type="ChEBI" id="CHEBI:61557"/>
        <dbReference type="ChEBI" id="CHEBI:140395"/>
        <dbReference type="EC" id="2.7.7.6"/>
    </reaction>
</comment>
<feature type="compositionally biased region" description="Basic and acidic residues" evidence="12">
    <location>
        <begin position="803"/>
        <end position="821"/>
    </location>
</feature>
<dbReference type="InterPro" id="IPR024075">
    <property type="entry name" value="DNA-dir_RNA_pol_helix_hairp_sf"/>
</dbReference>
<evidence type="ECO:0000259" key="13">
    <source>
        <dbReference type="SMART" id="SM01311"/>
    </source>
</evidence>
<keyword evidence="7" id="KW-0809">Transit peptide</keyword>
<feature type="region of interest" description="Disordered" evidence="12">
    <location>
        <begin position="310"/>
        <end position="383"/>
    </location>
</feature>
<dbReference type="Gene3D" id="1.10.150.20">
    <property type="entry name" value="5' to 3' exonuclease, C-terminal subdomain"/>
    <property type="match status" value="1"/>
</dbReference>
<dbReference type="PANTHER" id="PTHR10102:SF0">
    <property type="entry name" value="DNA-DIRECTED RNA POLYMERASE, MITOCHONDRIAL"/>
    <property type="match status" value="1"/>
</dbReference>
<proteinExistence type="inferred from homology"/>
<feature type="region of interest" description="Disordered" evidence="12">
    <location>
        <begin position="263"/>
        <end position="294"/>
    </location>
</feature>
<dbReference type="Gene3D" id="1.10.287.260">
    <property type="match status" value="1"/>
</dbReference>
<evidence type="ECO:0000256" key="6">
    <source>
        <dbReference type="ARBA" id="ARBA00022695"/>
    </source>
</evidence>
<dbReference type="PANTHER" id="PTHR10102">
    <property type="entry name" value="DNA-DIRECTED RNA POLYMERASE, MITOCHONDRIAL"/>
    <property type="match status" value="1"/>
</dbReference>
<dbReference type="InterPro" id="IPR046950">
    <property type="entry name" value="DNA-dir_Rpol_C_phage-type"/>
</dbReference>